<proteinExistence type="predicted"/>
<feature type="non-terminal residue" evidence="1">
    <location>
        <position position="61"/>
    </location>
</feature>
<organism evidence="1 2">
    <name type="scientific">Dentiscutata erythropus</name>
    <dbReference type="NCBI Taxonomy" id="1348616"/>
    <lineage>
        <taxon>Eukaryota</taxon>
        <taxon>Fungi</taxon>
        <taxon>Fungi incertae sedis</taxon>
        <taxon>Mucoromycota</taxon>
        <taxon>Glomeromycotina</taxon>
        <taxon>Glomeromycetes</taxon>
        <taxon>Diversisporales</taxon>
        <taxon>Gigasporaceae</taxon>
        <taxon>Dentiscutata</taxon>
    </lineage>
</organism>
<reference evidence="1" key="1">
    <citation type="submission" date="2021-06" db="EMBL/GenBank/DDBJ databases">
        <authorList>
            <person name="Kallberg Y."/>
            <person name="Tangrot J."/>
            <person name="Rosling A."/>
        </authorList>
    </citation>
    <scope>NUCLEOTIDE SEQUENCE</scope>
    <source>
        <strain evidence="1">MA453B</strain>
    </source>
</reference>
<gene>
    <name evidence="1" type="ORF">DERYTH_LOCUS16116</name>
</gene>
<dbReference type="Proteomes" id="UP000789405">
    <property type="component" value="Unassembled WGS sequence"/>
</dbReference>
<evidence type="ECO:0000313" key="1">
    <source>
        <dbReference type="EMBL" id="CAG8742323.1"/>
    </source>
</evidence>
<keyword evidence="2" id="KW-1185">Reference proteome</keyword>
<comment type="caution">
    <text evidence="1">The sequence shown here is derived from an EMBL/GenBank/DDBJ whole genome shotgun (WGS) entry which is preliminary data.</text>
</comment>
<evidence type="ECO:0000313" key="2">
    <source>
        <dbReference type="Proteomes" id="UP000789405"/>
    </source>
</evidence>
<name>A0A9N9NLM5_9GLOM</name>
<dbReference type="AlphaFoldDB" id="A0A9N9NLM5"/>
<dbReference type="EMBL" id="CAJVPY010013721">
    <property type="protein sequence ID" value="CAG8742323.1"/>
    <property type="molecule type" value="Genomic_DNA"/>
</dbReference>
<sequence length="61" mass="7146">MSQICSNILFNYNNSKANNQQISKFHIATPISDFEENELELNKNINEFEEDENINIQVLKN</sequence>
<protein>
    <submittedName>
        <fullName evidence="1">11270_t:CDS:1</fullName>
    </submittedName>
</protein>
<accession>A0A9N9NLM5</accession>